<dbReference type="EMBL" id="CZAE01000008">
    <property type="protein sequence ID" value="CUP16088.1"/>
    <property type="molecule type" value="Genomic_DNA"/>
</dbReference>
<protein>
    <submittedName>
        <fullName evidence="1">Uncharacterized protein</fullName>
    </submittedName>
</protein>
<dbReference type="AlphaFoldDB" id="A0A174L1R6"/>
<name>A0A174L1R6_9BACE</name>
<accession>A0A174L1R6</accession>
<reference evidence="2" key="2">
    <citation type="submission" date="2019-11" db="EMBL/GenBank/DDBJ databases">
        <authorList>
            <person name="Feng L."/>
        </authorList>
    </citation>
    <scope>NUCLEOTIDE SEQUENCE</scope>
    <source>
        <strain evidence="2">BfaecisLFYP10</strain>
    </source>
</reference>
<evidence type="ECO:0000313" key="1">
    <source>
        <dbReference type="EMBL" id="CUP16088.1"/>
    </source>
</evidence>
<evidence type="ECO:0000313" key="3">
    <source>
        <dbReference type="Proteomes" id="UP000095606"/>
    </source>
</evidence>
<organism evidence="1 3">
    <name type="scientific">Bacteroides faecis</name>
    <dbReference type="NCBI Taxonomy" id="674529"/>
    <lineage>
        <taxon>Bacteria</taxon>
        <taxon>Pseudomonadati</taxon>
        <taxon>Bacteroidota</taxon>
        <taxon>Bacteroidia</taxon>
        <taxon>Bacteroidales</taxon>
        <taxon>Bacteroidaceae</taxon>
        <taxon>Bacteroides</taxon>
    </lineage>
</organism>
<sequence>MIAIWERDQFGYPVCIDEKHVSGFWRCGGES</sequence>
<proteinExistence type="predicted"/>
<reference evidence="1 3" key="1">
    <citation type="submission" date="2015-09" db="EMBL/GenBank/DDBJ databases">
        <authorList>
            <consortium name="Pathogen Informatics"/>
        </authorList>
    </citation>
    <scope>NUCLEOTIDE SEQUENCE [LARGE SCALE GENOMIC DNA]</scope>
    <source>
        <strain evidence="1 3">2789STDY5834846</strain>
    </source>
</reference>
<accession>A0A6N2XJH2</accession>
<evidence type="ECO:0000313" key="2">
    <source>
        <dbReference type="EMBL" id="VYT54402.1"/>
    </source>
</evidence>
<dbReference type="EMBL" id="CACRSZ010000099">
    <property type="protein sequence ID" value="VYT54402.1"/>
    <property type="molecule type" value="Genomic_DNA"/>
</dbReference>
<dbReference type="Proteomes" id="UP000095606">
    <property type="component" value="Unassembled WGS sequence"/>
</dbReference>
<gene>
    <name evidence="2" type="ORF">BFLFYP10_04736</name>
    <name evidence="1" type="ORF">ERS852461_01977</name>
</gene>